<proteinExistence type="predicted"/>
<name>A0ABD6A9F8_9EURY</name>
<comment type="caution">
    <text evidence="1">The sequence shown here is derived from an EMBL/GenBank/DDBJ whole genome shotgun (WGS) entry which is preliminary data.</text>
</comment>
<dbReference type="RefSeq" id="WP_368410809.1">
    <property type="nucleotide sequence ID" value="NZ_CP119992.1"/>
</dbReference>
<sequence>MVRVTRDRAQLVLTAAAVIAVALAPAVLAYLQLGYHPDVRASAEYDDPLGNADRLLERAVHDAGANVTGKYRWGERRKAATAVRDRLRPRVETLESSRVAAGTGYEVRYNGSAARTWATERCPRGAGRRFGACRAIDGVVVQNRAGEAHVLGVAVDVRATTERGRYGATYRVPVVESLEENR</sequence>
<gene>
    <name evidence="1" type="ORF">ACFQPE_09610</name>
</gene>
<accession>A0ABD6A9F8</accession>
<dbReference type="InterPro" id="IPR055685">
    <property type="entry name" value="DUF7261"/>
</dbReference>
<dbReference type="Proteomes" id="UP001596547">
    <property type="component" value="Unassembled WGS sequence"/>
</dbReference>
<keyword evidence="2" id="KW-1185">Reference proteome</keyword>
<organism evidence="1 2">
    <name type="scientific">Halomarina halobia</name>
    <dbReference type="NCBI Taxonomy" id="3033386"/>
    <lineage>
        <taxon>Archaea</taxon>
        <taxon>Methanobacteriati</taxon>
        <taxon>Methanobacteriota</taxon>
        <taxon>Stenosarchaea group</taxon>
        <taxon>Halobacteria</taxon>
        <taxon>Halobacteriales</taxon>
        <taxon>Natronomonadaceae</taxon>
        <taxon>Halomarina</taxon>
    </lineage>
</organism>
<dbReference type="AlphaFoldDB" id="A0ABD6A9F8"/>
<evidence type="ECO:0000313" key="2">
    <source>
        <dbReference type="Proteomes" id="UP001596547"/>
    </source>
</evidence>
<evidence type="ECO:0000313" key="1">
    <source>
        <dbReference type="EMBL" id="MFC7317050.1"/>
    </source>
</evidence>
<dbReference type="Pfam" id="PF23922">
    <property type="entry name" value="DUF7261"/>
    <property type="match status" value="1"/>
</dbReference>
<dbReference type="GeneID" id="79316296"/>
<dbReference type="EMBL" id="JBHTBF010000002">
    <property type="protein sequence ID" value="MFC7317050.1"/>
    <property type="molecule type" value="Genomic_DNA"/>
</dbReference>
<protein>
    <submittedName>
        <fullName evidence="1">Uncharacterized protein</fullName>
    </submittedName>
</protein>
<reference evidence="1 2" key="1">
    <citation type="journal article" date="2019" name="Int. J. Syst. Evol. Microbiol.">
        <title>The Global Catalogue of Microorganisms (GCM) 10K type strain sequencing project: providing services to taxonomists for standard genome sequencing and annotation.</title>
        <authorList>
            <consortium name="The Broad Institute Genomics Platform"/>
            <consortium name="The Broad Institute Genome Sequencing Center for Infectious Disease"/>
            <person name="Wu L."/>
            <person name="Ma J."/>
        </authorList>
    </citation>
    <scope>NUCLEOTIDE SEQUENCE [LARGE SCALE GENOMIC DNA]</scope>
    <source>
        <strain evidence="1 2">PSR21</strain>
    </source>
</reference>